<dbReference type="EMBL" id="JBHSED010000011">
    <property type="protein sequence ID" value="MFC4303270.1"/>
    <property type="molecule type" value="Genomic_DNA"/>
</dbReference>
<name>A0ABV8S8B7_9BACL</name>
<dbReference type="PIRSF" id="PIRSF002825">
    <property type="entry name" value="CfbpA"/>
    <property type="match status" value="1"/>
</dbReference>
<evidence type="ECO:0000313" key="5">
    <source>
        <dbReference type="Proteomes" id="UP001595755"/>
    </source>
</evidence>
<keyword evidence="2" id="KW-0410">Iron transport</keyword>
<dbReference type="PANTHER" id="PTHR30006">
    <property type="entry name" value="THIAMINE-BINDING PERIPLASMIC PROTEIN-RELATED"/>
    <property type="match status" value="1"/>
</dbReference>
<keyword evidence="2" id="KW-0813">Transport</keyword>
<dbReference type="InterPro" id="IPR026045">
    <property type="entry name" value="Ferric-bd"/>
</dbReference>
<gene>
    <name evidence="4" type="ORF">ACFO1S_07370</name>
</gene>
<accession>A0ABV8S8B7</accession>
<evidence type="ECO:0000256" key="1">
    <source>
        <dbReference type="ARBA" id="ARBA00008520"/>
    </source>
</evidence>
<reference evidence="5" key="1">
    <citation type="journal article" date="2019" name="Int. J. Syst. Evol. Microbiol.">
        <title>The Global Catalogue of Microorganisms (GCM) 10K type strain sequencing project: providing services to taxonomists for standard genome sequencing and annotation.</title>
        <authorList>
            <consortium name="The Broad Institute Genomics Platform"/>
            <consortium name="The Broad Institute Genome Sequencing Center for Infectious Disease"/>
            <person name="Wu L."/>
            <person name="Ma J."/>
        </authorList>
    </citation>
    <scope>NUCLEOTIDE SEQUENCE [LARGE SCALE GENOMIC DNA]</scope>
    <source>
        <strain evidence="5">CGMCC 4.1641</strain>
    </source>
</reference>
<organism evidence="4 5">
    <name type="scientific">Cohnella boryungensis</name>
    <dbReference type="NCBI Taxonomy" id="768479"/>
    <lineage>
        <taxon>Bacteria</taxon>
        <taxon>Bacillati</taxon>
        <taxon>Bacillota</taxon>
        <taxon>Bacilli</taxon>
        <taxon>Bacillales</taxon>
        <taxon>Paenibacillaceae</taxon>
        <taxon>Cohnella</taxon>
    </lineage>
</organism>
<evidence type="ECO:0000313" key="4">
    <source>
        <dbReference type="EMBL" id="MFC4303270.1"/>
    </source>
</evidence>
<protein>
    <submittedName>
        <fullName evidence="4">Extracellular solute-binding protein</fullName>
    </submittedName>
</protein>
<dbReference type="InterPro" id="IPR006059">
    <property type="entry name" value="SBP"/>
</dbReference>
<keyword evidence="2" id="KW-0406">Ion transport</keyword>
<dbReference type="PROSITE" id="PS51257">
    <property type="entry name" value="PROKAR_LIPOPROTEIN"/>
    <property type="match status" value="1"/>
</dbReference>
<comment type="caution">
    <text evidence="4">The sequence shown here is derived from an EMBL/GenBank/DDBJ whole genome shotgun (WGS) entry which is preliminary data.</text>
</comment>
<keyword evidence="2" id="KW-0408">Iron</keyword>
<dbReference type="Proteomes" id="UP001595755">
    <property type="component" value="Unassembled WGS sequence"/>
</dbReference>
<dbReference type="SUPFAM" id="SSF53850">
    <property type="entry name" value="Periplasmic binding protein-like II"/>
    <property type="match status" value="1"/>
</dbReference>
<keyword evidence="3" id="KW-0732">Signal</keyword>
<dbReference type="PANTHER" id="PTHR30006:SF15">
    <property type="entry name" value="IRON-UTILIZATION PERIPLASMIC PROTEIN"/>
    <property type="match status" value="1"/>
</dbReference>
<dbReference type="RefSeq" id="WP_204604091.1">
    <property type="nucleotide sequence ID" value="NZ_JBHSED010000011.1"/>
</dbReference>
<dbReference type="Gene3D" id="3.40.190.10">
    <property type="entry name" value="Periplasmic binding protein-like II"/>
    <property type="match status" value="2"/>
</dbReference>
<sequence>MKGKVFLQALFGLYILLLLSGCGAGSSERQAAAGKNRIVTVYSARHYEVDSRLFEQFAKQTGIQVKEVKGTAEELVRRMAQEGEASEADLFLTVDGGVLEYAKLQGVLQPFVSEEINRNVPPQWRDPDEEWVGIATRARVIVYAKDRVQPEELSSYEDLVAEKWKGRIVARSASNLYNQSLLASLIAINGEEEAKRWAIGIVRNFARQPDGGDRAQAKAVANGMADVAIMNTYYIGQMSASGDSEEARMAERLGIVFPNQDTTGTHVNISGIGLARQAPNKDGAIELIKYLTGKEGQTLLTQGSYEFPVNREADLPELLQRWGTFKAQQYDFASLERYGRKARELFAEAGWE</sequence>
<evidence type="ECO:0000256" key="2">
    <source>
        <dbReference type="ARBA" id="ARBA00022496"/>
    </source>
</evidence>
<keyword evidence="5" id="KW-1185">Reference proteome</keyword>
<comment type="similarity">
    <text evidence="1">Belongs to the bacterial solute-binding protein 1 family.</text>
</comment>
<dbReference type="Pfam" id="PF13416">
    <property type="entry name" value="SBP_bac_8"/>
    <property type="match status" value="1"/>
</dbReference>
<proteinExistence type="inferred from homology"/>
<evidence type="ECO:0000256" key="3">
    <source>
        <dbReference type="ARBA" id="ARBA00022729"/>
    </source>
</evidence>